<organism evidence="2 3">
    <name type="scientific">Candidatus Nomurabacteria bacterium GW2011_GWA2_40_9</name>
    <dbReference type="NCBI Taxonomy" id="1618734"/>
    <lineage>
        <taxon>Bacteria</taxon>
        <taxon>Candidatus Nomuraibacteriota</taxon>
    </lineage>
</organism>
<dbReference type="InterPro" id="IPR036291">
    <property type="entry name" value="NAD(P)-bd_dom_sf"/>
</dbReference>
<dbReference type="PANTHER" id="PTHR43245">
    <property type="entry name" value="BIFUNCTIONAL POLYMYXIN RESISTANCE PROTEIN ARNA"/>
    <property type="match status" value="1"/>
</dbReference>
<dbReference type="PANTHER" id="PTHR43245:SF23">
    <property type="entry name" value="NAD(P)-BINDING DOMAIN-CONTAINING PROTEIN"/>
    <property type="match status" value="1"/>
</dbReference>
<dbReference type="InterPro" id="IPR050177">
    <property type="entry name" value="Lipid_A_modif_metabolic_enz"/>
</dbReference>
<dbReference type="PATRIC" id="fig|1618734.3.peg.256"/>
<dbReference type="AlphaFoldDB" id="A0A0G0TXH2"/>
<dbReference type="Proteomes" id="UP000034749">
    <property type="component" value="Unassembled WGS sequence"/>
</dbReference>
<dbReference type="InterPro" id="IPR001509">
    <property type="entry name" value="Epimerase_deHydtase"/>
</dbReference>
<dbReference type="SUPFAM" id="SSF51735">
    <property type="entry name" value="NAD(P)-binding Rossmann-fold domains"/>
    <property type="match status" value="1"/>
</dbReference>
<name>A0A0G0TXH2_9BACT</name>
<sequence>MILVTGNRGYIGTVMTKMLKTASYEVMGLDSDWYRDNHFYIDDANPNKQIIKDIRNVTSEDLDGVKGVIHLAALSNDPLGEVNPYLTEQINTDAAIKLASLCKKRRIGRFIFASSCSIYGVATNDLPISEEGHLNPQTSYAKAKVNAERQLKALADDHFHPVIMRNATVYGSSPKLRLDLVVNNLAASAYLTGKIAVMSDGSPWRPLIHIEDFCQAFMIVLEAPQEKIYAEIFNVGSNEDNYQIRDLALQIQNIMPHTKVEILNKMQSDERTYRVDFSKIKENIGFKSKWNLKEGILELLNTFKENDLTLHDFTSGKYFRIGAIQSHLKEKRMNQELFWL</sequence>
<evidence type="ECO:0000313" key="2">
    <source>
        <dbReference type="EMBL" id="KKR79551.1"/>
    </source>
</evidence>
<reference evidence="2 3" key="1">
    <citation type="journal article" date="2015" name="Nature">
        <title>rRNA introns, odd ribosomes, and small enigmatic genomes across a large radiation of phyla.</title>
        <authorList>
            <person name="Brown C.T."/>
            <person name="Hug L.A."/>
            <person name="Thomas B.C."/>
            <person name="Sharon I."/>
            <person name="Castelle C.J."/>
            <person name="Singh A."/>
            <person name="Wilkins M.J."/>
            <person name="Williams K.H."/>
            <person name="Banfield J.F."/>
        </authorList>
    </citation>
    <scope>NUCLEOTIDE SEQUENCE [LARGE SCALE GENOMIC DNA]</scope>
</reference>
<dbReference type="EMBL" id="LBZW01000006">
    <property type="protein sequence ID" value="KKR79551.1"/>
    <property type="molecule type" value="Genomic_DNA"/>
</dbReference>
<protein>
    <recommendedName>
        <fullName evidence="1">NAD-dependent epimerase/dehydratase domain-containing protein</fullName>
    </recommendedName>
</protein>
<feature type="domain" description="NAD-dependent epimerase/dehydratase" evidence="1">
    <location>
        <begin position="2"/>
        <end position="236"/>
    </location>
</feature>
<dbReference type="Gene3D" id="3.40.50.720">
    <property type="entry name" value="NAD(P)-binding Rossmann-like Domain"/>
    <property type="match status" value="1"/>
</dbReference>
<comment type="caution">
    <text evidence="2">The sequence shown here is derived from an EMBL/GenBank/DDBJ whole genome shotgun (WGS) entry which is preliminary data.</text>
</comment>
<proteinExistence type="predicted"/>
<gene>
    <name evidence="2" type="ORF">UU24_C0006G0045</name>
</gene>
<evidence type="ECO:0000259" key="1">
    <source>
        <dbReference type="Pfam" id="PF01370"/>
    </source>
</evidence>
<accession>A0A0G0TXH2</accession>
<dbReference type="Pfam" id="PF01370">
    <property type="entry name" value="Epimerase"/>
    <property type="match status" value="1"/>
</dbReference>
<dbReference type="CDD" id="cd08946">
    <property type="entry name" value="SDR_e"/>
    <property type="match status" value="1"/>
</dbReference>
<evidence type="ECO:0000313" key="3">
    <source>
        <dbReference type="Proteomes" id="UP000034749"/>
    </source>
</evidence>